<accession>A0AAW9CLP0</accession>
<comment type="caution">
    <text evidence="1">The sequence shown here is derived from an EMBL/GenBank/DDBJ whole genome shotgun (WGS) entry which is preliminary data.</text>
</comment>
<reference evidence="1" key="1">
    <citation type="submission" date="2018-08" db="EMBL/GenBank/DDBJ databases">
        <title>Identification of Burkholderia cepacia strains that express a Burkholderia pseudomallei-like capsular polysaccharide.</title>
        <authorList>
            <person name="Burtnick M.N."/>
            <person name="Vongsouvath M."/>
            <person name="Newton P."/>
            <person name="Wuthiekanun V."/>
            <person name="Limmathurotsakul D."/>
            <person name="Brett P.J."/>
            <person name="Chantratita N."/>
            <person name="Dance D.A."/>
        </authorList>
    </citation>
    <scope>NUCLEOTIDE SEQUENCE</scope>
    <source>
        <strain evidence="1">SBXCC001</strain>
    </source>
</reference>
<dbReference type="EMBL" id="QXCT01000001">
    <property type="protein sequence ID" value="MDW9251550.1"/>
    <property type="molecule type" value="Genomic_DNA"/>
</dbReference>
<protein>
    <submittedName>
        <fullName evidence="1">Uncharacterized protein</fullName>
    </submittedName>
</protein>
<evidence type="ECO:0000313" key="1">
    <source>
        <dbReference type="EMBL" id="MDW9251550.1"/>
    </source>
</evidence>
<organism evidence="1 2">
    <name type="scientific">Burkholderia thailandensis</name>
    <dbReference type="NCBI Taxonomy" id="57975"/>
    <lineage>
        <taxon>Bacteria</taxon>
        <taxon>Pseudomonadati</taxon>
        <taxon>Pseudomonadota</taxon>
        <taxon>Betaproteobacteria</taxon>
        <taxon>Burkholderiales</taxon>
        <taxon>Burkholderiaceae</taxon>
        <taxon>Burkholderia</taxon>
        <taxon>pseudomallei group</taxon>
    </lineage>
</organism>
<name>A0AAW9CLP0_BURTH</name>
<proteinExistence type="predicted"/>
<dbReference type="Proteomes" id="UP001272137">
    <property type="component" value="Unassembled WGS sequence"/>
</dbReference>
<evidence type="ECO:0000313" key="2">
    <source>
        <dbReference type="Proteomes" id="UP001272137"/>
    </source>
</evidence>
<dbReference type="AlphaFoldDB" id="A0AAW9CLP0"/>
<sequence>MRDTVAQEIEETENRIDAQFSEYLRPSAWRLFLPIFESEAEIRPAIRRIA</sequence>
<gene>
    <name evidence="1" type="ORF">C7S16_4800</name>
</gene>